<evidence type="ECO:0000256" key="4">
    <source>
        <dbReference type="ARBA" id="ARBA00022679"/>
    </source>
</evidence>
<keyword evidence="6" id="KW-0460">Magnesium</keyword>
<dbReference type="GO" id="GO:0044205">
    <property type="term" value="P:'de novo' UMP biosynthetic process"/>
    <property type="evidence" value="ECO:0007669"/>
    <property type="project" value="UniProtKB-UniRule"/>
</dbReference>
<dbReference type="RefSeq" id="WP_134152052.1">
    <property type="nucleotide sequence ID" value="NZ_SORO01000003.1"/>
</dbReference>
<comment type="catalytic activity">
    <reaction evidence="6">
        <text>orotidine 5'-phosphate + diphosphate = orotate + 5-phospho-alpha-D-ribose 1-diphosphate</text>
        <dbReference type="Rhea" id="RHEA:10380"/>
        <dbReference type="ChEBI" id="CHEBI:30839"/>
        <dbReference type="ChEBI" id="CHEBI:33019"/>
        <dbReference type="ChEBI" id="CHEBI:57538"/>
        <dbReference type="ChEBI" id="CHEBI:58017"/>
        <dbReference type="EC" id="2.4.2.10"/>
    </reaction>
</comment>
<dbReference type="GO" id="GO:0004588">
    <property type="term" value="F:orotate phosphoribosyltransferase activity"/>
    <property type="evidence" value="ECO:0007669"/>
    <property type="project" value="UniProtKB-UniRule"/>
</dbReference>
<dbReference type="SUPFAM" id="SSF53271">
    <property type="entry name" value="PRTase-like"/>
    <property type="match status" value="1"/>
</dbReference>
<dbReference type="InterPro" id="IPR023031">
    <property type="entry name" value="OPRT"/>
</dbReference>
<evidence type="ECO:0000313" key="9">
    <source>
        <dbReference type="Proteomes" id="UP000294684"/>
    </source>
</evidence>
<dbReference type="HAMAP" id="MF_01208">
    <property type="entry name" value="PyrE"/>
    <property type="match status" value="1"/>
</dbReference>
<sequence length="185" mass="20702">MSQTYRNQLFLWMKSHVYRYSEAPFRLASGLESHHYFNCKEITLHPERLATLAECFVEEIIPKLGLDFQAVGGLTLGADPLAYSIALAYHRKGKLIYPLVVRKEAKGHGTGQQIEGFWKETKSCLVVDDVITTGGSTLKAVQALREAGISVTKGICILNREEGGSENLEKSGIQMESIFRKSEFF</sequence>
<evidence type="ECO:0000256" key="2">
    <source>
        <dbReference type="ARBA" id="ARBA00011971"/>
    </source>
</evidence>
<dbReference type="GeneID" id="79828715"/>
<feature type="binding site" evidence="6">
    <location>
        <position position="106"/>
    </location>
    <ligand>
        <name>5-phospho-alpha-D-ribose 1-diphosphate</name>
        <dbReference type="ChEBI" id="CHEBI:58017"/>
        <note>ligand shared between dimeric partners</note>
    </ligand>
</feature>
<keyword evidence="9" id="KW-1185">Reference proteome</keyword>
<comment type="caution">
    <text evidence="8">The sequence shown here is derived from an EMBL/GenBank/DDBJ whole genome shotgun (WGS) entry which is preliminary data.</text>
</comment>
<dbReference type="InterPro" id="IPR004467">
    <property type="entry name" value="Or_phspho_trans_dom"/>
</dbReference>
<protein>
    <recommendedName>
        <fullName evidence="2 6">Orotate phosphoribosyltransferase</fullName>
        <shortName evidence="6">OPRT</shortName>
        <shortName evidence="6">OPRTase</shortName>
        <ecNumber evidence="2 6">2.4.2.10</ecNumber>
    </recommendedName>
</protein>
<feature type="binding site" description="in other chain" evidence="6">
    <location>
        <position position="103"/>
    </location>
    <ligand>
        <name>5-phospho-alpha-D-ribose 1-diphosphate</name>
        <dbReference type="ChEBI" id="CHEBI:58017"/>
        <note>ligand shared between dimeric partners</note>
    </ligand>
</feature>
<evidence type="ECO:0000313" key="8">
    <source>
        <dbReference type="EMBL" id="TDY67892.1"/>
    </source>
</evidence>
<dbReference type="OrthoDB" id="9802134at2"/>
<feature type="binding site" evidence="6">
    <location>
        <position position="160"/>
    </location>
    <ligand>
        <name>orotate</name>
        <dbReference type="ChEBI" id="CHEBI:30839"/>
    </ligand>
</feature>
<dbReference type="NCBIfam" id="TIGR00336">
    <property type="entry name" value="pyrE"/>
    <property type="match status" value="1"/>
</dbReference>
<evidence type="ECO:0000256" key="6">
    <source>
        <dbReference type="HAMAP-Rule" id="MF_01208"/>
    </source>
</evidence>
<dbReference type="GO" id="GO:0019856">
    <property type="term" value="P:pyrimidine nucleobase biosynthetic process"/>
    <property type="evidence" value="ECO:0007669"/>
    <property type="project" value="TreeGrafter"/>
</dbReference>
<evidence type="ECO:0000256" key="1">
    <source>
        <dbReference type="ARBA" id="ARBA00004889"/>
    </source>
</evidence>
<dbReference type="EC" id="2.4.2.10" evidence="2 6"/>
<dbReference type="UniPathway" id="UPA00070">
    <property type="reaction ID" value="UER00119"/>
</dbReference>
<comment type="pathway">
    <text evidence="1 6">Pyrimidine metabolism; UMP biosynthesis via de novo pathway; UMP from orotate: step 1/2.</text>
</comment>
<feature type="binding site" description="in other chain" evidence="6">
    <location>
        <begin position="128"/>
        <end position="136"/>
    </location>
    <ligand>
        <name>5-phospho-alpha-D-ribose 1-diphosphate</name>
        <dbReference type="ChEBI" id="CHEBI:58017"/>
        <note>ligand shared between dimeric partners</note>
    </ligand>
</feature>
<dbReference type="Proteomes" id="UP000294684">
    <property type="component" value="Unassembled WGS sequence"/>
</dbReference>
<evidence type="ECO:0000256" key="3">
    <source>
        <dbReference type="ARBA" id="ARBA00022676"/>
    </source>
</evidence>
<gene>
    <name evidence="6" type="primary">pyrE</name>
    <name evidence="8" type="ORF">CLV96_3447</name>
</gene>
<comment type="subunit">
    <text evidence="6">Homodimer.</text>
</comment>
<evidence type="ECO:0000259" key="7">
    <source>
        <dbReference type="Pfam" id="PF00156"/>
    </source>
</evidence>
<comment type="cofactor">
    <cofactor evidence="6">
        <name>Mg(2+)</name>
        <dbReference type="ChEBI" id="CHEBI:18420"/>
    </cofactor>
</comment>
<keyword evidence="5 6" id="KW-0665">Pyrimidine biosynthesis</keyword>
<feature type="binding site" evidence="6">
    <location>
        <position position="132"/>
    </location>
    <ligand>
        <name>orotate</name>
        <dbReference type="ChEBI" id="CHEBI:30839"/>
    </ligand>
</feature>
<organism evidence="8 9">
    <name type="scientific">Leptospira meyeri</name>
    <dbReference type="NCBI Taxonomy" id="29508"/>
    <lineage>
        <taxon>Bacteria</taxon>
        <taxon>Pseudomonadati</taxon>
        <taxon>Spirochaetota</taxon>
        <taxon>Spirochaetia</taxon>
        <taxon>Leptospirales</taxon>
        <taxon>Leptospiraceae</taxon>
        <taxon>Leptospira</taxon>
    </lineage>
</organism>
<dbReference type="InterPro" id="IPR000836">
    <property type="entry name" value="PRTase_dom"/>
</dbReference>
<reference evidence="8 9" key="1">
    <citation type="submission" date="2019-03" db="EMBL/GenBank/DDBJ databases">
        <title>Genomic Encyclopedia of Archaeal and Bacterial Type Strains, Phase II (KMG-II): from individual species to whole genera.</title>
        <authorList>
            <person name="Goeker M."/>
        </authorList>
    </citation>
    <scope>NUCLEOTIDE SEQUENCE [LARGE SCALE GENOMIC DNA]</scope>
    <source>
        <strain evidence="8 9">DSM 21537</strain>
    </source>
</reference>
<feature type="binding site" evidence="6">
    <location>
        <position position="108"/>
    </location>
    <ligand>
        <name>5-phospho-alpha-D-ribose 1-diphosphate</name>
        <dbReference type="ChEBI" id="CHEBI:58017"/>
        <note>ligand shared between dimeric partners</note>
    </ligand>
</feature>
<comment type="similarity">
    <text evidence="6">Belongs to the purine/pyrimidine phosphoribosyltransferase family. PyrE subfamily.</text>
</comment>
<dbReference type="GO" id="GO:0000287">
    <property type="term" value="F:magnesium ion binding"/>
    <property type="evidence" value="ECO:0007669"/>
    <property type="project" value="UniProtKB-UniRule"/>
</dbReference>
<feature type="binding site" evidence="6">
    <location>
        <position position="102"/>
    </location>
    <ligand>
        <name>5-phospho-alpha-D-ribose 1-diphosphate</name>
        <dbReference type="ChEBI" id="CHEBI:58017"/>
        <note>ligand shared between dimeric partners</note>
    </ligand>
</feature>
<dbReference type="STRING" id="1193051.LEP1GSC017_0664"/>
<dbReference type="AlphaFoldDB" id="A0A4R8MKT6"/>
<name>A0A4R8MKT6_LEPME</name>
<dbReference type="EMBL" id="SORO01000003">
    <property type="protein sequence ID" value="TDY67892.1"/>
    <property type="molecule type" value="Genomic_DNA"/>
</dbReference>
<dbReference type="Pfam" id="PF00156">
    <property type="entry name" value="Pribosyltran"/>
    <property type="match status" value="1"/>
</dbReference>
<accession>A0A4R8MKT6</accession>
<proteinExistence type="inferred from homology"/>
<dbReference type="CDD" id="cd06223">
    <property type="entry name" value="PRTases_typeI"/>
    <property type="match status" value="1"/>
</dbReference>
<dbReference type="PANTHER" id="PTHR19278">
    <property type="entry name" value="OROTATE PHOSPHORIBOSYLTRANSFERASE"/>
    <property type="match status" value="1"/>
</dbReference>
<dbReference type="InterPro" id="IPR029057">
    <property type="entry name" value="PRTase-like"/>
</dbReference>
<evidence type="ECO:0000256" key="5">
    <source>
        <dbReference type="ARBA" id="ARBA00022975"/>
    </source>
</evidence>
<keyword evidence="3 6" id="KW-0328">Glycosyltransferase</keyword>
<comment type="function">
    <text evidence="6">Catalyzes the transfer of a ribosyl phosphate group from 5-phosphoribose 1-diphosphate to orotate, leading to the formation of orotidine monophosphate (OMP).</text>
</comment>
<keyword evidence="4 6" id="KW-0808">Transferase</keyword>
<comment type="caution">
    <text evidence="6">Lacks conserved residue(s) required for the propagation of feature annotation.</text>
</comment>
<feature type="domain" description="Phosphoribosyltransferase" evidence="7">
    <location>
        <begin position="115"/>
        <end position="166"/>
    </location>
</feature>
<dbReference type="PANTHER" id="PTHR19278:SF9">
    <property type="entry name" value="URIDINE 5'-MONOPHOSPHATE SYNTHASE"/>
    <property type="match status" value="1"/>
</dbReference>
<dbReference type="Gene3D" id="3.40.50.2020">
    <property type="match status" value="1"/>
</dbReference>